<dbReference type="Gene3D" id="3.90.1750.10">
    <property type="entry name" value="Hect, E3 ligase catalytic domains"/>
    <property type="match status" value="1"/>
</dbReference>
<dbReference type="GO" id="GO:0005737">
    <property type="term" value="C:cytoplasm"/>
    <property type="evidence" value="ECO:0007669"/>
    <property type="project" value="TreeGrafter"/>
</dbReference>
<dbReference type="EMBL" id="CAJNDS010000380">
    <property type="protein sequence ID" value="CAE7199427.1"/>
    <property type="molecule type" value="Genomic_DNA"/>
</dbReference>
<name>A0A812JD18_9DINO</name>
<dbReference type="PANTHER" id="PTHR45622:SF70">
    <property type="entry name" value="SECRETION-REGULATING GUANINE NUCLEOTIDE EXCHANGE FACTOR"/>
    <property type="match status" value="1"/>
</dbReference>
<dbReference type="SUPFAM" id="SSF56204">
    <property type="entry name" value="Hect, E3 ligase catalytic domain"/>
    <property type="match status" value="1"/>
</dbReference>
<evidence type="ECO:0000313" key="7">
    <source>
        <dbReference type="EMBL" id="CAE7199427.1"/>
    </source>
</evidence>
<dbReference type="InterPro" id="IPR009091">
    <property type="entry name" value="RCC1/BLIP-II"/>
</dbReference>
<feature type="repeat" description="RCC1" evidence="5">
    <location>
        <begin position="117"/>
        <end position="169"/>
    </location>
</feature>
<dbReference type="AlphaFoldDB" id="A0A812JD18"/>
<reference evidence="7" key="1">
    <citation type="submission" date="2021-02" db="EMBL/GenBank/DDBJ databases">
        <authorList>
            <person name="Dougan E. K."/>
            <person name="Rhodes N."/>
            <person name="Thang M."/>
            <person name="Chan C."/>
        </authorList>
    </citation>
    <scope>NUCLEOTIDE SEQUENCE</scope>
</reference>
<feature type="domain" description="HECT" evidence="6">
    <location>
        <begin position="746"/>
        <end position="1088"/>
    </location>
</feature>
<dbReference type="GO" id="GO:0061630">
    <property type="term" value="F:ubiquitin protein ligase activity"/>
    <property type="evidence" value="ECO:0007669"/>
    <property type="project" value="TreeGrafter"/>
</dbReference>
<keyword evidence="2" id="KW-0677">Repeat</keyword>
<evidence type="ECO:0000256" key="3">
    <source>
        <dbReference type="ARBA" id="ARBA00022786"/>
    </source>
</evidence>
<dbReference type="OrthoDB" id="409931at2759"/>
<dbReference type="InterPro" id="IPR000408">
    <property type="entry name" value="Reg_chr_condens"/>
</dbReference>
<dbReference type="InterPro" id="IPR051709">
    <property type="entry name" value="Ub-ligase/GTPase-reg"/>
</dbReference>
<dbReference type="SUPFAM" id="SSF50985">
    <property type="entry name" value="RCC1/BLIP-II"/>
    <property type="match status" value="1"/>
</dbReference>
<evidence type="ECO:0000313" key="8">
    <source>
        <dbReference type="Proteomes" id="UP000604046"/>
    </source>
</evidence>
<dbReference type="InterPro" id="IPR058923">
    <property type="entry name" value="RCC1-like_dom"/>
</dbReference>
<evidence type="ECO:0000259" key="6">
    <source>
        <dbReference type="PROSITE" id="PS50237"/>
    </source>
</evidence>
<sequence>MEVDLEATETFVLAMGNNSDGQLGCGMADEDDDKVFSPCELHAFDSVGIRSCSASLKHSIWLSHDGLVYTAGDNDSGQLGRAGKRAKPFKIDSIEHMPVESTAAGNGFSVLAAKLDGRLMGVGRGDRGQLGMGGADRDDKERVKFSSALDEQLLHISAGDSHCIALCRSGKVLAFGENKHGQLGVGDFVSTATPKPVPTLQSRPVVRVCCGGSHTLARTATGLLWAWGCNEHGQLGLGDLKPRFRPEQVKAMRVSRCVDVAAGNRHSLAISEKGLAFAFGAGGSGQLGSGGIAEAEPYPKVIEALKEIGTCLQIACGHSHSLAVVLNQDSLKENVYAWGLGSSGQLGVPRENLHEKKLSPLPQKLRLDPSLKVLNVCSGPLSHHTFLIAFRAPGAAESSGYPGSFPGKEALSPLTTMAAVVPMRHSLHTAIDADELLHTLRSLKGSEGIQQTALVKAVGAAFSSVSVLNASFRRTSPLGTTAESSGVDLLKVRKAYHTLVFELRNAELINTLGRATVSICDELSKQRVPTDDPETLCVFLVLFENPLLLAEHRTSLFAGFHVALQRLTAAVLSLPKDSQKLLFGWLKHLPSEYFGRVVNVMQQYVTYVLTQPGQNQSDVSAAVILLSTLWDANAEMDGILPEWCFQSQAISQSSDLQEHYRQWQQQQSLVFSYCRYPFLLNAGAKRRLISFDVELRSQVASQEIWAKMLREGAPEDSFQRVLVYRVRREHILSDFCGQLWWRIQNQPESLCLPLTVDFVGEHGIDAGGLRKECLHLVLREMYTKTQVFVELDEWPGLLWFRPACDSQVLSVTAPDQTAHDESWVEHLPEIAGAIVGLAVYNAIYLDFRLHPLMYKFLMQGPVTPTVEDLQGLHPSLYRSLTSLRKHDIRNLCLTWSVRLPGANEDRPLAGKPAAADVQQEELETFIAEYAQAALYAGDGEQIRGFVQKALLCMAVGPAFRLCTAHDLELLICGLPYLGDFKDLELSCKYENGFFPDHPVAKVFWRVVHGMSEIWQRKLLLFCTGCDRVPILGLRALNFVLSRSTADLDHLPTANTCINQLNLPEYPTEEMMHIRLHAALEHYTGFGFA</sequence>
<dbReference type="InterPro" id="IPR035983">
    <property type="entry name" value="Hect_E3_ubiquitin_ligase"/>
</dbReference>
<feature type="repeat" description="RCC1" evidence="5">
    <location>
        <begin position="274"/>
        <end position="327"/>
    </location>
</feature>
<dbReference type="GO" id="GO:0016567">
    <property type="term" value="P:protein ubiquitination"/>
    <property type="evidence" value="ECO:0007669"/>
    <property type="project" value="TreeGrafter"/>
</dbReference>
<feature type="repeat" description="RCC1" evidence="5">
    <location>
        <begin position="170"/>
        <end position="221"/>
    </location>
</feature>
<feature type="repeat" description="RCC1" evidence="5">
    <location>
        <begin position="333"/>
        <end position="379"/>
    </location>
</feature>
<dbReference type="PROSITE" id="PS00626">
    <property type="entry name" value="RCC1_2"/>
    <property type="match status" value="1"/>
</dbReference>
<dbReference type="SMART" id="SM00119">
    <property type="entry name" value="HECTc"/>
    <property type="match status" value="1"/>
</dbReference>
<dbReference type="Gene3D" id="3.30.2160.10">
    <property type="entry name" value="Hect, E3 ligase catalytic domain"/>
    <property type="match status" value="1"/>
</dbReference>
<dbReference type="PROSITE" id="PS50012">
    <property type="entry name" value="RCC1_3"/>
    <property type="match status" value="7"/>
</dbReference>
<feature type="repeat" description="RCC1" evidence="5">
    <location>
        <begin position="66"/>
        <end position="115"/>
    </location>
</feature>
<keyword evidence="3 4" id="KW-0833">Ubl conjugation pathway</keyword>
<feature type="repeat" description="RCC1" evidence="5">
    <location>
        <begin position="10"/>
        <end position="65"/>
    </location>
</feature>
<organism evidence="7 8">
    <name type="scientific">Symbiodinium natans</name>
    <dbReference type="NCBI Taxonomy" id="878477"/>
    <lineage>
        <taxon>Eukaryota</taxon>
        <taxon>Sar</taxon>
        <taxon>Alveolata</taxon>
        <taxon>Dinophyceae</taxon>
        <taxon>Suessiales</taxon>
        <taxon>Symbiodiniaceae</taxon>
        <taxon>Symbiodinium</taxon>
    </lineage>
</organism>
<evidence type="ECO:0000256" key="1">
    <source>
        <dbReference type="ARBA" id="ARBA00022679"/>
    </source>
</evidence>
<dbReference type="PROSITE" id="PS50237">
    <property type="entry name" value="HECT"/>
    <property type="match status" value="1"/>
</dbReference>
<dbReference type="Pfam" id="PF25390">
    <property type="entry name" value="WD40_RLD"/>
    <property type="match status" value="1"/>
</dbReference>
<feature type="repeat" description="RCC1" evidence="5">
    <location>
        <begin position="222"/>
        <end position="273"/>
    </location>
</feature>
<gene>
    <name evidence="7" type="primary">Herc4</name>
    <name evidence="7" type="ORF">SNAT2548_LOCUS5852</name>
</gene>
<dbReference type="Pfam" id="PF00632">
    <property type="entry name" value="HECT"/>
    <property type="match status" value="1"/>
</dbReference>
<proteinExistence type="predicted"/>
<evidence type="ECO:0000256" key="5">
    <source>
        <dbReference type="PROSITE-ProRule" id="PRU00235"/>
    </source>
</evidence>
<comment type="caution">
    <text evidence="7">The sequence shown here is derived from an EMBL/GenBank/DDBJ whole genome shotgun (WGS) entry which is preliminary data.</text>
</comment>
<dbReference type="InterPro" id="IPR000569">
    <property type="entry name" value="HECT_dom"/>
</dbReference>
<dbReference type="Gene3D" id="2.130.10.30">
    <property type="entry name" value="Regulator of chromosome condensation 1/beta-lactamase-inhibitor protein II"/>
    <property type="match status" value="2"/>
</dbReference>
<evidence type="ECO:0000256" key="2">
    <source>
        <dbReference type="ARBA" id="ARBA00022737"/>
    </source>
</evidence>
<dbReference type="Gene3D" id="3.30.2410.10">
    <property type="entry name" value="Hect, E3 ligase catalytic domain"/>
    <property type="match status" value="1"/>
</dbReference>
<dbReference type="Proteomes" id="UP000604046">
    <property type="component" value="Unassembled WGS sequence"/>
</dbReference>
<dbReference type="PANTHER" id="PTHR45622">
    <property type="entry name" value="UBIQUITIN-PROTEIN LIGASE E3A-RELATED"/>
    <property type="match status" value="1"/>
</dbReference>
<accession>A0A812JD18</accession>
<dbReference type="GO" id="GO:0006511">
    <property type="term" value="P:ubiquitin-dependent protein catabolic process"/>
    <property type="evidence" value="ECO:0007669"/>
    <property type="project" value="TreeGrafter"/>
</dbReference>
<keyword evidence="8" id="KW-1185">Reference proteome</keyword>
<protein>
    <submittedName>
        <fullName evidence="7">Herc4 protein</fullName>
    </submittedName>
</protein>
<feature type="active site" description="Glycyl thioester intermediate" evidence="4">
    <location>
        <position position="1056"/>
    </location>
</feature>
<dbReference type="FunFam" id="3.30.2410.10:FF:000003">
    <property type="entry name" value="probable E3 ubiquitin-protein ligase HERC4 isoform X1"/>
    <property type="match status" value="1"/>
</dbReference>
<evidence type="ECO:0000256" key="4">
    <source>
        <dbReference type="PROSITE-ProRule" id="PRU00104"/>
    </source>
</evidence>
<dbReference type="PRINTS" id="PR00633">
    <property type="entry name" value="RCCNDNSATION"/>
</dbReference>
<keyword evidence="1" id="KW-0808">Transferase</keyword>